<evidence type="ECO:0000313" key="1">
    <source>
        <dbReference type="EMBL" id="ORY80115.1"/>
    </source>
</evidence>
<accession>A0A1Y2FB79</accession>
<dbReference type="AlphaFoldDB" id="A0A1Y2FB79"/>
<reference evidence="1 2" key="1">
    <citation type="submission" date="2016-08" db="EMBL/GenBank/DDBJ databases">
        <title>A Parts List for Fungal Cellulosomes Revealed by Comparative Genomics.</title>
        <authorList>
            <consortium name="DOE Joint Genome Institute"/>
            <person name="Haitjema C.H."/>
            <person name="Gilmore S.P."/>
            <person name="Henske J.K."/>
            <person name="Solomon K.V."/>
            <person name="De Groot R."/>
            <person name="Kuo A."/>
            <person name="Mondo S.J."/>
            <person name="Salamov A.A."/>
            <person name="Labutti K."/>
            <person name="Zhao Z."/>
            <person name="Chiniquy J."/>
            <person name="Barry K."/>
            <person name="Brewer H.M."/>
            <person name="Purvine S.O."/>
            <person name="Wright A.T."/>
            <person name="Boxma B."/>
            <person name="Van Alen T."/>
            <person name="Hackstein J.H."/>
            <person name="Baker S.E."/>
            <person name="Grigoriev I.V."/>
            <person name="O'Malley M.A."/>
        </authorList>
    </citation>
    <scope>NUCLEOTIDE SEQUENCE [LARGE SCALE GENOMIC DNA]</scope>
    <source>
        <strain evidence="1 2">G1</strain>
    </source>
</reference>
<protein>
    <submittedName>
        <fullName evidence="1">Uncharacterized protein</fullName>
    </submittedName>
</protein>
<comment type="caution">
    <text evidence="1">The sequence shown here is derived from an EMBL/GenBank/DDBJ whole genome shotgun (WGS) entry which is preliminary data.</text>
</comment>
<organism evidence="1 2">
    <name type="scientific">Neocallimastix californiae</name>
    <dbReference type="NCBI Taxonomy" id="1754190"/>
    <lineage>
        <taxon>Eukaryota</taxon>
        <taxon>Fungi</taxon>
        <taxon>Fungi incertae sedis</taxon>
        <taxon>Chytridiomycota</taxon>
        <taxon>Chytridiomycota incertae sedis</taxon>
        <taxon>Neocallimastigomycetes</taxon>
        <taxon>Neocallimastigales</taxon>
        <taxon>Neocallimastigaceae</taxon>
        <taxon>Neocallimastix</taxon>
    </lineage>
</organism>
<sequence length="110" mass="13008">MDVGLLINGKDNKLGKIVDTSKPILSLDKYYGEFVNSYHQYPTKNEYILFLYRKICKGSGISQILPRSIKQFADQLFERYQNVREKYLPIEFSKIFERNVSIVEKTQNKY</sequence>
<dbReference type="EMBL" id="MCOG01000013">
    <property type="protein sequence ID" value="ORY80115.1"/>
    <property type="molecule type" value="Genomic_DNA"/>
</dbReference>
<proteinExistence type="predicted"/>
<dbReference type="Proteomes" id="UP000193920">
    <property type="component" value="Unassembled WGS sequence"/>
</dbReference>
<name>A0A1Y2FB79_9FUNG</name>
<evidence type="ECO:0000313" key="2">
    <source>
        <dbReference type="Proteomes" id="UP000193920"/>
    </source>
</evidence>
<gene>
    <name evidence="1" type="ORF">LY90DRAFT_500495</name>
</gene>
<dbReference type="OrthoDB" id="8120898at2759"/>
<keyword evidence="2" id="KW-1185">Reference proteome</keyword>